<feature type="compositionally biased region" description="Polar residues" evidence="1">
    <location>
        <begin position="8"/>
        <end position="26"/>
    </location>
</feature>
<feature type="region of interest" description="Disordered" evidence="1">
    <location>
        <begin position="1"/>
        <end position="26"/>
    </location>
</feature>
<gene>
    <name evidence="3" type="ORF">Tfer_2771</name>
</gene>
<name>A0A0L6VZV4_9FIRM</name>
<evidence type="ECO:0000259" key="2">
    <source>
        <dbReference type="Pfam" id="PF19044"/>
    </source>
</evidence>
<feature type="domain" description="TraG P-loop" evidence="2">
    <location>
        <begin position="251"/>
        <end position="557"/>
    </location>
</feature>
<keyword evidence="4" id="KW-1185">Reference proteome</keyword>
<dbReference type="SUPFAM" id="SSF52540">
    <property type="entry name" value="P-loop containing nucleoside triphosphate hydrolases"/>
    <property type="match status" value="1"/>
</dbReference>
<evidence type="ECO:0000313" key="3">
    <source>
        <dbReference type="EMBL" id="KNZ68678.1"/>
    </source>
</evidence>
<dbReference type="RefSeq" id="WP_052218775.1">
    <property type="nucleotide sequence ID" value="NZ_LGTE01000024.1"/>
</dbReference>
<dbReference type="EMBL" id="LGTE01000024">
    <property type="protein sequence ID" value="KNZ68678.1"/>
    <property type="molecule type" value="Genomic_DNA"/>
</dbReference>
<protein>
    <submittedName>
        <fullName evidence="3">AAA-like domain protein</fullName>
    </submittedName>
</protein>
<dbReference type="Gene3D" id="3.40.50.300">
    <property type="entry name" value="P-loop containing nucleotide triphosphate hydrolases"/>
    <property type="match status" value="1"/>
</dbReference>
<dbReference type="Pfam" id="PF19044">
    <property type="entry name" value="P-loop_TraG"/>
    <property type="match status" value="1"/>
</dbReference>
<dbReference type="InterPro" id="IPR051162">
    <property type="entry name" value="T4SS_component"/>
</dbReference>
<dbReference type="InterPro" id="IPR043964">
    <property type="entry name" value="P-loop_TraG"/>
</dbReference>
<proteinExistence type="predicted"/>
<reference evidence="4" key="1">
    <citation type="submission" date="2015-07" db="EMBL/GenBank/DDBJ databases">
        <title>Complete Genome of Thermincola ferriacetica strain Z-0001T.</title>
        <authorList>
            <person name="Lusk B."/>
            <person name="Badalamenti J.P."/>
            <person name="Parameswaran P."/>
            <person name="Bond D.R."/>
            <person name="Torres C.I."/>
        </authorList>
    </citation>
    <scope>NUCLEOTIDE SEQUENCE [LARGE SCALE GENOMIC DNA]</scope>
    <source>
        <strain evidence="4">Z-0001</strain>
    </source>
</reference>
<comment type="caution">
    <text evidence="3">The sequence shown here is derived from an EMBL/GenBank/DDBJ whole genome shotgun (WGS) entry which is preliminary data.</text>
</comment>
<accession>A0A0L6VZV4</accession>
<organism evidence="3 4">
    <name type="scientific">Thermincola ferriacetica</name>
    <dbReference type="NCBI Taxonomy" id="281456"/>
    <lineage>
        <taxon>Bacteria</taxon>
        <taxon>Bacillati</taxon>
        <taxon>Bacillota</taxon>
        <taxon>Clostridia</taxon>
        <taxon>Eubacteriales</taxon>
        <taxon>Thermincolaceae</taxon>
        <taxon>Thermincola</taxon>
    </lineage>
</organism>
<evidence type="ECO:0000256" key="1">
    <source>
        <dbReference type="SAM" id="MobiDB-lite"/>
    </source>
</evidence>
<dbReference type="InterPro" id="IPR027417">
    <property type="entry name" value="P-loop_NTPase"/>
</dbReference>
<dbReference type="Gene3D" id="1.10.8.730">
    <property type="match status" value="1"/>
</dbReference>
<dbReference type="PANTHER" id="PTHR30121">
    <property type="entry name" value="UNCHARACTERIZED PROTEIN YJGR-RELATED"/>
    <property type="match status" value="1"/>
</dbReference>
<dbReference type="PANTHER" id="PTHR30121:SF6">
    <property type="entry name" value="SLR6007 PROTEIN"/>
    <property type="match status" value="1"/>
</dbReference>
<sequence length="624" mass="69766" precursor="true">MLKRLLDRTSQARQPETDEFTANTPGLDNLINPPSITEYIDYLKVGSKYLRVFAVSVYPLQTYISWLDDVYMMGSVITAIHLQPQEPAMVKATLTRKITNKMSQYILEDNRGNILNLPELKKTVADYENLRELIQTGREKLFSIQILFGIYADTIDELNARSVALGDILARSDVRIISLDYRQYQGFRSLLGMCHSGITRPWQNGTTGNTISMLPITGSALNHPNGIWLGRNYFTGSMMFYDQFVGPPELMNPHIAVFGYSGAGKSTTLKVMLLRGAINGSRYVTIDVNGEYARMVPFTGGINIPIKPGQVSGINPFELSVEETETGQETANVADKIAEIKALITTMVELEGRISLTARESAILTDAIGALYAKRGIDSNPDSLYEPAPGVQGDEIKVGYVKKAMPTLTELAEELRNMGAEDMAIYLKPFLRTGEKGMFDCTSTVKLHDTSHINFDLSHIKDDTTRLYASFVIYTWVWHEFVLKLDKSIKKVIENDECWMFTKHPLAAGFLENYARRGRHYRFSLTVASQQVEEFLSSESGRAIINNCSTVILLRQNPSVVEMVCDHFRLSGGSGEFLNGCGPGEGIMLADGRLHAIKITPLDFEMKYIDTRPDKVAAEVRRHA</sequence>
<dbReference type="AlphaFoldDB" id="A0A0L6VZV4"/>
<evidence type="ECO:0000313" key="4">
    <source>
        <dbReference type="Proteomes" id="UP000037175"/>
    </source>
</evidence>
<dbReference type="Proteomes" id="UP000037175">
    <property type="component" value="Unassembled WGS sequence"/>
</dbReference>